<feature type="compositionally biased region" description="Polar residues" evidence="1">
    <location>
        <begin position="246"/>
        <end position="256"/>
    </location>
</feature>
<feature type="compositionally biased region" description="Basic and acidic residues" evidence="1">
    <location>
        <begin position="290"/>
        <end position="299"/>
    </location>
</feature>
<name>A0A2G5I8P6_CERBT</name>
<evidence type="ECO:0000256" key="1">
    <source>
        <dbReference type="SAM" id="MobiDB-lite"/>
    </source>
</evidence>
<evidence type="ECO:0000313" key="5">
    <source>
        <dbReference type="Proteomes" id="UP001302367"/>
    </source>
</evidence>
<feature type="region of interest" description="Disordered" evidence="1">
    <location>
        <begin position="1"/>
        <end position="26"/>
    </location>
</feature>
<feature type="compositionally biased region" description="Polar residues" evidence="1">
    <location>
        <begin position="263"/>
        <end position="272"/>
    </location>
</feature>
<dbReference type="EMBL" id="LKMD01000100">
    <property type="protein sequence ID" value="PIB01150.1"/>
    <property type="molecule type" value="Genomic_DNA"/>
</dbReference>
<accession>A0A2G5I8P6</accession>
<gene>
    <name evidence="2" type="ORF">CB0940_00269</name>
    <name evidence="3" type="ORF">RHO25_000281</name>
</gene>
<dbReference type="OrthoDB" id="3648665at2759"/>
<dbReference type="AlphaFoldDB" id="A0A2G5I8P6"/>
<feature type="compositionally biased region" description="Low complexity" evidence="1">
    <location>
        <begin position="202"/>
        <end position="227"/>
    </location>
</feature>
<feature type="compositionally biased region" description="Low complexity" evidence="1">
    <location>
        <begin position="1"/>
        <end position="13"/>
    </location>
</feature>
<reference evidence="2 4" key="1">
    <citation type="submission" date="2015-10" db="EMBL/GenBank/DDBJ databases">
        <title>The cercosporin biosynthetic gene cluster was horizontally transferred to several fungal lineages and shown to be expanded in Cercospora beticola based on microsynteny with recipient genomes.</title>
        <authorList>
            <person name="De Jonge R."/>
            <person name="Ebert M.K."/>
            <person name="Suttle J.C."/>
            <person name="Jurick Ii W.M."/>
            <person name="Secor G.A."/>
            <person name="Thomma B.P."/>
            <person name="Van De Peer Y."/>
            <person name="Bolton M.D."/>
        </authorList>
    </citation>
    <scope>NUCLEOTIDE SEQUENCE [LARGE SCALE GENOMIC DNA]</scope>
    <source>
        <strain evidence="2 4">09-40</strain>
    </source>
</reference>
<reference evidence="3 5" key="2">
    <citation type="submission" date="2023-09" db="EMBL/GenBank/DDBJ databases">
        <title>Complete-Gapless Cercospora beticola genome.</title>
        <authorList>
            <person name="Wyatt N.A."/>
            <person name="Spanner R.E."/>
            <person name="Bolton M.D."/>
        </authorList>
    </citation>
    <scope>NUCLEOTIDE SEQUENCE [LARGE SCALE GENOMIC DNA]</scope>
    <source>
        <strain evidence="3">Cb09-40</strain>
    </source>
</reference>
<feature type="region of interest" description="Disordered" evidence="1">
    <location>
        <begin position="178"/>
        <end position="227"/>
    </location>
</feature>
<proteinExistence type="predicted"/>
<feature type="region of interest" description="Disordered" evidence="1">
    <location>
        <begin position="242"/>
        <end position="328"/>
    </location>
</feature>
<dbReference type="Proteomes" id="UP001302367">
    <property type="component" value="Chromosome 1"/>
</dbReference>
<keyword evidence="5" id="KW-1185">Reference proteome</keyword>
<sequence length="385" mass="40850">MAASGGTTHATTSVPDDTRVHGATSDLRKRVAIPKILGVFPKSAKRSTRSITSLLEGSTEDDTSECAPYQGPPIGYSSVDVVHEDGYKETVGSLYAPRPRFGTVDCRRRVCGHCFRVQDQPQFESIDNYRSDHPPPWSFKTRPTTSSFTHPLHHLGYLHFPTRLPPLSDLATATIPAAPVSAPSAPPQTPQHHHHHKINSLSATAPTFIPSSSTASSTPSTAELKAQLAAREAAAKAIIAAVHDNTPPSDSRSTVPTGPANPTYGSRFNHSTGLVFGPKSIDLRSPAQKSNDRKNRTRIEGLGSGGKAPPTAPAAMREVSAASSPSIDGGGFVAVGSPLLSGEASPRIGVGGGGESGSGKKPRGARGKRVWKREVEVERQEFWMR</sequence>
<evidence type="ECO:0000313" key="3">
    <source>
        <dbReference type="EMBL" id="WPA95678.1"/>
    </source>
</evidence>
<feature type="compositionally biased region" description="Basic residues" evidence="1">
    <location>
        <begin position="360"/>
        <end position="371"/>
    </location>
</feature>
<evidence type="ECO:0000313" key="2">
    <source>
        <dbReference type="EMBL" id="PIB01150.1"/>
    </source>
</evidence>
<dbReference type="Proteomes" id="UP000230605">
    <property type="component" value="Chromosome 1"/>
</dbReference>
<evidence type="ECO:0000313" key="4">
    <source>
        <dbReference type="Proteomes" id="UP000230605"/>
    </source>
</evidence>
<dbReference type="EMBL" id="CP134184">
    <property type="protein sequence ID" value="WPA95678.1"/>
    <property type="molecule type" value="Genomic_DNA"/>
</dbReference>
<feature type="region of interest" description="Disordered" evidence="1">
    <location>
        <begin position="341"/>
        <end position="373"/>
    </location>
</feature>
<protein>
    <submittedName>
        <fullName evidence="2">Uncharacterized protein</fullName>
    </submittedName>
</protein>
<organism evidence="2 4">
    <name type="scientific">Cercospora beticola</name>
    <name type="common">Sugarbeet leaf spot fungus</name>
    <dbReference type="NCBI Taxonomy" id="122368"/>
    <lineage>
        <taxon>Eukaryota</taxon>
        <taxon>Fungi</taxon>
        <taxon>Dikarya</taxon>
        <taxon>Ascomycota</taxon>
        <taxon>Pezizomycotina</taxon>
        <taxon>Dothideomycetes</taxon>
        <taxon>Dothideomycetidae</taxon>
        <taxon>Mycosphaerellales</taxon>
        <taxon>Mycosphaerellaceae</taxon>
        <taxon>Cercospora</taxon>
    </lineage>
</organism>